<comment type="caution">
    <text evidence="1">The sequence shown here is derived from an EMBL/GenBank/DDBJ whole genome shotgun (WGS) entry which is preliminary data.</text>
</comment>
<evidence type="ECO:0000313" key="2">
    <source>
        <dbReference type="Proteomes" id="UP000192511"/>
    </source>
</evidence>
<sequence length="66" mass="7675">MLTFFRNLSVWEENRGMPCSLLFLHGHCTNKNFFNKQMNADILKSYITELLLICLAMVKAHLLSTL</sequence>
<name>A0AAX0WNW0_9GAMM</name>
<gene>
    <name evidence="1" type="ORF">A6J39_001820</name>
</gene>
<protein>
    <submittedName>
        <fullName evidence="1">Uncharacterized protein</fullName>
    </submittedName>
</protein>
<organism evidence="1 2">
    <name type="scientific">Legionella anisa</name>
    <dbReference type="NCBI Taxonomy" id="28082"/>
    <lineage>
        <taxon>Bacteria</taxon>
        <taxon>Pseudomonadati</taxon>
        <taxon>Pseudomonadota</taxon>
        <taxon>Gammaproteobacteria</taxon>
        <taxon>Legionellales</taxon>
        <taxon>Legionellaceae</taxon>
        <taxon>Legionella</taxon>
    </lineage>
</organism>
<proteinExistence type="predicted"/>
<dbReference type="AlphaFoldDB" id="A0AAX0WNW0"/>
<evidence type="ECO:0000313" key="1">
    <source>
        <dbReference type="EMBL" id="PNL60052.1"/>
    </source>
</evidence>
<reference evidence="1" key="1">
    <citation type="submission" date="2017-12" db="EMBL/GenBank/DDBJ databases">
        <title>FDA dAtabase for Regulatory Grade micrObial Sequences (FDA-ARGOS): Supporting development and validation of Infectious Disease Dx tests.</title>
        <authorList>
            <person name="Kerrigan L."/>
            <person name="Tallon L.J."/>
            <person name="Sadzewicz L."/>
            <person name="Sengamalay N."/>
            <person name="Ott S."/>
            <person name="Godinez A."/>
            <person name="Nagaraj S."/>
            <person name="Vavikolanu K."/>
            <person name="Vyas G."/>
            <person name="Nadendla S."/>
            <person name="Aluvathingal J."/>
            <person name="Sichtig H."/>
        </authorList>
    </citation>
    <scope>NUCLEOTIDE SEQUENCE [LARGE SCALE GENOMIC DNA]</scope>
    <source>
        <strain evidence="1">FDAARGOS_200</strain>
    </source>
</reference>
<dbReference type="Proteomes" id="UP000192511">
    <property type="component" value="Unassembled WGS sequence"/>
</dbReference>
<accession>A0AAX0WNW0</accession>
<dbReference type="EMBL" id="NBTX02000004">
    <property type="protein sequence ID" value="PNL60052.1"/>
    <property type="molecule type" value="Genomic_DNA"/>
</dbReference>
<keyword evidence="2" id="KW-1185">Reference proteome</keyword>